<name>A0ABN9L8N2_9NEOB</name>
<evidence type="ECO:0000256" key="1">
    <source>
        <dbReference type="ARBA" id="ARBA00004173"/>
    </source>
</evidence>
<proteinExistence type="inferred from homology"/>
<comment type="caution">
    <text evidence="5">The sequence shown here is derived from an EMBL/GenBank/DDBJ whole genome shotgun (WGS) entry which is preliminary data.</text>
</comment>
<comment type="function">
    <text evidence="4">Plays a role in mitochondrial aerobic respiration. Regulates mitochondrial organization and fission.</text>
</comment>
<keyword evidence="3 4" id="KW-0496">Mitochondrion</keyword>
<comment type="subcellular location">
    <subcellularLocation>
        <location evidence="1 4">Mitochondrion</location>
    </subcellularLocation>
</comment>
<comment type="similarity">
    <text evidence="2 4">Belongs to the MTFR1 family.</text>
</comment>
<evidence type="ECO:0000256" key="2">
    <source>
        <dbReference type="ARBA" id="ARBA00005807"/>
    </source>
</evidence>
<gene>
    <name evidence="5" type="ORF">RIMI_LOCUS5670681</name>
</gene>
<evidence type="ECO:0000313" key="6">
    <source>
        <dbReference type="Proteomes" id="UP001176940"/>
    </source>
</evidence>
<keyword evidence="6" id="KW-1185">Reference proteome</keyword>
<organism evidence="5 6">
    <name type="scientific">Ranitomeya imitator</name>
    <name type="common">mimic poison frog</name>
    <dbReference type="NCBI Taxonomy" id="111125"/>
    <lineage>
        <taxon>Eukaryota</taxon>
        <taxon>Metazoa</taxon>
        <taxon>Chordata</taxon>
        <taxon>Craniata</taxon>
        <taxon>Vertebrata</taxon>
        <taxon>Euteleostomi</taxon>
        <taxon>Amphibia</taxon>
        <taxon>Batrachia</taxon>
        <taxon>Anura</taxon>
        <taxon>Neobatrachia</taxon>
        <taxon>Hyloidea</taxon>
        <taxon>Dendrobatidae</taxon>
        <taxon>Dendrobatinae</taxon>
        <taxon>Ranitomeya</taxon>
    </lineage>
</organism>
<evidence type="ECO:0000256" key="4">
    <source>
        <dbReference type="RuleBase" id="RU369053"/>
    </source>
</evidence>
<reference evidence="5" key="1">
    <citation type="submission" date="2023-07" db="EMBL/GenBank/DDBJ databases">
        <authorList>
            <person name="Stuckert A."/>
        </authorList>
    </citation>
    <scope>NUCLEOTIDE SEQUENCE</scope>
</reference>
<accession>A0ABN9L8N2</accession>
<dbReference type="Pfam" id="PF05308">
    <property type="entry name" value="Mito_fiss_reg"/>
    <property type="match status" value="1"/>
</dbReference>
<evidence type="ECO:0000256" key="3">
    <source>
        <dbReference type="ARBA" id="ARBA00023128"/>
    </source>
</evidence>
<dbReference type="InterPro" id="IPR007972">
    <property type="entry name" value="Mtfr1"/>
</dbReference>
<dbReference type="PANTHER" id="PTHR14215:SF2">
    <property type="entry name" value="MITOCHONDRIAL FISSION REGULATOR 2"/>
    <property type="match status" value="1"/>
</dbReference>
<dbReference type="EMBL" id="CAUEEQ010009824">
    <property type="protein sequence ID" value="CAJ0933816.1"/>
    <property type="molecule type" value="Genomic_DNA"/>
</dbReference>
<dbReference type="PANTHER" id="PTHR14215">
    <property type="entry name" value="PROTEIN OF UNKNOWN FUNCTION DUF729"/>
    <property type="match status" value="1"/>
</dbReference>
<sequence>MSLLLELIRQLLEYLGVPTEQHRSDTFLSRVNAVVTTAFSLSLTFSILCRYGSGFTRRRSCVRAIASRLPHVLFEGIDLQCIQILERKNYGWTRSVVRIIGTLLPLEQCPRPHFQ</sequence>
<evidence type="ECO:0000313" key="5">
    <source>
        <dbReference type="EMBL" id="CAJ0933816.1"/>
    </source>
</evidence>
<dbReference type="Proteomes" id="UP001176940">
    <property type="component" value="Unassembled WGS sequence"/>
</dbReference>
<protein>
    <recommendedName>
        <fullName evidence="4">Mitochondrial fission regulator</fullName>
    </recommendedName>
</protein>
<feature type="non-terminal residue" evidence="5">
    <location>
        <position position="115"/>
    </location>
</feature>